<dbReference type="InterPro" id="IPR002810">
    <property type="entry name" value="NfeD-like_C"/>
</dbReference>
<protein>
    <submittedName>
        <fullName evidence="6">NfeD family protein</fullName>
    </submittedName>
</protein>
<dbReference type="Gene3D" id="2.40.50.140">
    <property type="entry name" value="Nucleic acid-binding proteins"/>
    <property type="match status" value="1"/>
</dbReference>
<dbReference type="SUPFAM" id="SSF141322">
    <property type="entry name" value="NfeD domain-like"/>
    <property type="match status" value="1"/>
</dbReference>
<comment type="subcellular location">
    <subcellularLocation>
        <location evidence="1">Membrane</location>
        <topology evidence="1">Multi-pass membrane protein</topology>
    </subcellularLocation>
</comment>
<dbReference type="EMBL" id="CP144374">
    <property type="protein sequence ID" value="XCH49085.1"/>
    <property type="molecule type" value="Genomic_DNA"/>
</dbReference>
<evidence type="ECO:0000256" key="3">
    <source>
        <dbReference type="ARBA" id="ARBA00022989"/>
    </source>
</evidence>
<dbReference type="Pfam" id="PF01957">
    <property type="entry name" value="NfeD"/>
    <property type="match status" value="1"/>
</dbReference>
<sequence>MIIPVTLVTALFFGVLLRLAYKAHKRKPVTGVEELIGLEGIAKTDIDSSSGMVMVHGELWQARSDEPIKKDEEIVVQDIKGLTLRVRKKN</sequence>
<accession>A0AAU8H6I8</accession>
<dbReference type="PANTHER" id="PTHR33507:SF4">
    <property type="entry name" value="NODULATION COMPETITIVENESS PROTEIN NFED"/>
    <property type="match status" value="1"/>
</dbReference>
<reference evidence="6" key="1">
    <citation type="submission" date="2024-01" db="EMBL/GenBank/DDBJ databases">
        <title>The first autotrophic representatives of the genus Thermodesulfovibrio.</title>
        <authorList>
            <person name="Maltseva A.I."/>
            <person name="Elcheninov A.G."/>
            <person name="Kublanov I.V."/>
            <person name="Lebedinsky A.V."/>
            <person name="Frolov E.N."/>
        </authorList>
    </citation>
    <scope>NUCLEOTIDE SEQUENCE</scope>
    <source>
        <strain evidence="6">3462-1</strain>
    </source>
</reference>
<organism evidence="6">
    <name type="scientific">Thermodesulfovibrio obliviosus</name>
    <dbReference type="NCBI Taxonomy" id="3118332"/>
    <lineage>
        <taxon>Bacteria</taxon>
        <taxon>Pseudomonadati</taxon>
        <taxon>Nitrospirota</taxon>
        <taxon>Thermodesulfovibrionia</taxon>
        <taxon>Thermodesulfovibrionales</taxon>
        <taxon>Thermodesulfovibrionaceae</taxon>
        <taxon>Thermodesulfovibrio</taxon>
    </lineage>
</organism>
<dbReference type="RefSeq" id="WP_353686720.1">
    <property type="nucleotide sequence ID" value="NZ_CP144374.1"/>
</dbReference>
<dbReference type="GO" id="GO:0016020">
    <property type="term" value="C:membrane"/>
    <property type="evidence" value="ECO:0007669"/>
    <property type="project" value="UniProtKB-SubCell"/>
</dbReference>
<name>A0AAU8H6I8_9BACT</name>
<proteinExistence type="predicted"/>
<feature type="domain" description="NfeD-like C-terminal" evidence="5">
    <location>
        <begin position="32"/>
        <end position="88"/>
    </location>
</feature>
<evidence type="ECO:0000313" key="6">
    <source>
        <dbReference type="EMBL" id="XCH49085.1"/>
    </source>
</evidence>
<dbReference type="InterPro" id="IPR052165">
    <property type="entry name" value="Membrane_assoc_protease"/>
</dbReference>
<keyword evidence="3" id="KW-1133">Transmembrane helix</keyword>
<keyword evidence="4" id="KW-0472">Membrane</keyword>
<dbReference type="PANTHER" id="PTHR33507">
    <property type="entry name" value="INNER MEMBRANE PROTEIN YBBJ"/>
    <property type="match status" value="1"/>
</dbReference>
<dbReference type="KEGG" id="tob:V4D31_02740"/>
<dbReference type="AlphaFoldDB" id="A0AAU8H6I8"/>
<dbReference type="InterPro" id="IPR012340">
    <property type="entry name" value="NA-bd_OB-fold"/>
</dbReference>
<evidence type="ECO:0000256" key="4">
    <source>
        <dbReference type="ARBA" id="ARBA00023136"/>
    </source>
</evidence>
<evidence type="ECO:0000256" key="2">
    <source>
        <dbReference type="ARBA" id="ARBA00022692"/>
    </source>
</evidence>
<gene>
    <name evidence="6" type="ORF">V4D31_02740</name>
</gene>
<evidence type="ECO:0000256" key="1">
    <source>
        <dbReference type="ARBA" id="ARBA00004141"/>
    </source>
</evidence>
<evidence type="ECO:0000259" key="5">
    <source>
        <dbReference type="Pfam" id="PF01957"/>
    </source>
</evidence>
<keyword evidence="2" id="KW-0812">Transmembrane</keyword>
<dbReference type="FunFam" id="2.40.50.140:FF:000336">
    <property type="entry name" value="Membrane-bound serine protease"/>
    <property type="match status" value="1"/>
</dbReference>